<keyword evidence="3" id="KW-1185">Reference proteome</keyword>
<gene>
    <name evidence="2" type="ORF">SAMN04488006_3042</name>
</gene>
<feature type="transmembrane region" description="Helical" evidence="1">
    <location>
        <begin position="112"/>
        <end position="130"/>
    </location>
</feature>
<dbReference type="OrthoDB" id="672524at2"/>
<feature type="transmembrane region" description="Helical" evidence="1">
    <location>
        <begin position="150"/>
        <end position="167"/>
    </location>
</feature>
<feature type="transmembrane region" description="Helical" evidence="1">
    <location>
        <begin position="12"/>
        <end position="39"/>
    </location>
</feature>
<name>A0A1I6SI22_9FLAO</name>
<dbReference type="RefSeq" id="WP_090229474.1">
    <property type="nucleotide sequence ID" value="NZ_FOZP01000009.1"/>
</dbReference>
<evidence type="ECO:0000256" key="1">
    <source>
        <dbReference type="SAM" id="Phobius"/>
    </source>
</evidence>
<keyword evidence="1" id="KW-0472">Membrane</keyword>
<dbReference type="EMBL" id="FOZP01000009">
    <property type="protein sequence ID" value="SFS76563.1"/>
    <property type="molecule type" value="Genomic_DNA"/>
</dbReference>
<organism evidence="2 3">
    <name type="scientific">Lutibacter maritimus</name>
    <dbReference type="NCBI Taxonomy" id="593133"/>
    <lineage>
        <taxon>Bacteria</taxon>
        <taxon>Pseudomonadati</taxon>
        <taxon>Bacteroidota</taxon>
        <taxon>Flavobacteriia</taxon>
        <taxon>Flavobacteriales</taxon>
        <taxon>Flavobacteriaceae</taxon>
        <taxon>Lutibacter</taxon>
    </lineage>
</organism>
<keyword evidence="1" id="KW-0812">Transmembrane</keyword>
<evidence type="ECO:0000313" key="3">
    <source>
        <dbReference type="Proteomes" id="UP000199312"/>
    </source>
</evidence>
<reference evidence="3" key="1">
    <citation type="submission" date="2016-10" db="EMBL/GenBank/DDBJ databases">
        <authorList>
            <person name="Varghese N."/>
            <person name="Submissions S."/>
        </authorList>
    </citation>
    <scope>NUCLEOTIDE SEQUENCE [LARGE SCALE GENOMIC DNA]</scope>
    <source>
        <strain evidence="3">DSM 24450</strain>
    </source>
</reference>
<evidence type="ECO:0008006" key="4">
    <source>
        <dbReference type="Google" id="ProtNLM"/>
    </source>
</evidence>
<dbReference type="Proteomes" id="UP000199312">
    <property type="component" value="Unassembled WGS sequence"/>
</dbReference>
<dbReference type="STRING" id="593133.SAMN04488006_3042"/>
<accession>A0A1I6SI22</accession>
<protein>
    <recommendedName>
        <fullName evidence="4">DUF2975 domain-containing protein</fullName>
    </recommendedName>
</protein>
<sequence length="181" mass="20790">MKTKVKTKNFIFKGLIIVSWIIFVGLCIEAGGLIVNFIFSLFKPEFVQNLYQKLDLSEMYESSKFAFFGMYGFILTISILKAVLFYIVIVLASKINLSKPFNNLVSKQIYKISYYTLSIGLLSYIARQLTIELEHYGFVIDKLNQFWADSQAFIIMAAVIYAIATIFSKGVEYQEELEETV</sequence>
<feature type="transmembrane region" description="Helical" evidence="1">
    <location>
        <begin position="65"/>
        <end position="91"/>
    </location>
</feature>
<proteinExistence type="predicted"/>
<evidence type="ECO:0000313" key="2">
    <source>
        <dbReference type="EMBL" id="SFS76563.1"/>
    </source>
</evidence>
<keyword evidence="1" id="KW-1133">Transmembrane helix</keyword>
<dbReference type="AlphaFoldDB" id="A0A1I6SI22"/>